<protein>
    <submittedName>
        <fullName evidence="2">Uncharacterized protein</fullName>
    </submittedName>
</protein>
<accession>A0AAD6RYP4</accession>
<keyword evidence="3" id="KW-1185">Reference proteome</keyword>
<gene>
    <name evidence="2" type="ORF">C8F04DRAFT_1199954</name>
</gene>
<reference evidence="2" key="1">
    <citation type="submission" date="2023-03" db="EMBL/GenBank/DDBJ databases">
        <title>Massive genome expansion in bonnet fungi (Mycena s.s.) driven by repeated elements and novel gene families across ecological guilds.</title>
        <authorList>
            <consortium name="Lawrence Berkeley National Laboratory"/>
            <person name="Harder C.B."/>
            <person name="Miyauchi S."/>
            <person name="Viragh M."/>
            <person name="Kuo A."/>
            <person name="Thoen E."/>
            <person name="Andreopoulos B."/>
            <person name="Lu D."/>
            <person name="Skrede I."/>
            <person name="Drula E."/>
            <person name="Henrissat B."/>
            <person name="Morin E."/>
            <person name="Kohler A."/>
            <person name="Barry K."/>
            <person name="LaButti K."/>
            <person name="Morin E."/>
            <person name="Salamov A."/>
            <person name="Lipzen A."/>
            <person name="Mereny Z."/>
            <person name="Hegedus B."/>
            <person name="Baldrian P."/>
            <person name="Stursova M."/>
            <person name="Weitz H."/>
            <person name="Taylor A."/>
            <person name="Grigoriev I.V."/>
            <person name="Nagy L.G."/>
            <person name="Martin F."/>
            <person name="Kauserud H."/>
        </authorList>
    </citation>
    <scope>NUCLEOTIDE SEQUENCE</scope>
    <source>
        <strain evidence="2">CBHHK200</strain>
    </source>
</reference>
<evidence type="ECO:0000256" key="1">
    <source>
        <dbReference type="SAM" id="MobiDB-lite"/>
    </source>
</evidence>
<sequence length="233" mass="26392">MITIMIRLIDAHDDRRVTICLRMPPLSPAVCLLRPNLPNLTPKLGRRGSIEFPLIDDDRDQSPTSRPDPPPNDDIVPLELHLYGDCPRCGRSYSGFRARGGVIGLGIRPLQVGSMVWANDNDVTRYYQVLQFYPHHRLLLAEVFLRRRGMLRLIPPFESVGALEDQWRTRVRLPDTADHYDVPPPIYPSLLTLLSSILGKPSKTPKGDTWQMLQTRWGSPSRDLRTASGNPAK</sequence>
<evidence type="ECO:0000313" key="2">
    <source>
        <dbReference type="EMBL" id="KAJ7017760.1"/>
    </source>
</evidence>
<proteinExistence type="predicted"/>
<dbReference type="AlphaFoldDB" id="A0AAD6RYP4"/>
<evidence type="ECO:0000313" key="3">
    <source>
        <dbReference type="Proteomes" id="UP001218188"/>
    </source>
</evidence>
<dbReference type="EMBL" id="JARJCM010000380">
    <property type="protein sequence ID" value="KAJ7017760.1"/>
    <property type="molecule type" value="Genomic_DNA"/>
</dbReference>
<organism evidence="2 3">
    <name type="scientific">Mycena alexandri</name>
    <dbReference type="NCBI Taxonomy" id="1745969"/>
    <lineage>
        <taxon>Eukaryota</taxon>
        <taxon>Fungi</taxon>
        <taxon>Dikarya</taxon>
        <taxon>Basidiomycota</taxon>
        <taxon>Agaricomycotina</taxon>
        <taxon>Agaricomycetes</taxon>
        <taxon>Agaricomycetidae</taxon>
        <taxon>Agaricales</taxon>
        <taxon>Marasmiineae</taxon>
        <taxon>Mycenaceae</taxon>
        <taxon>Mycena</taxon>
    </lineage>
</organism>
<feature type="region of interest" description="Disordered" evidence="1">
    <location>
        <begin position="53"/>
        <end position="74"/>
    </location>
</feature>
<dbReference type="Proteomes" id="UP001218188">
    <property type="component" value="Unassembled WGS sequence"/>
</dbReference>
<comment type="caution">
    <text evidence="2">The sequence shown here is derived from an EMBL/GenBank/DDBJ whole genome shotgun (WGS) entry which is preliminary data.</text>
</comment>
<name>A0AAD6RYP4_9AGAR</name>